<accession>A0A164R7U0</accession>
<gene>
    <name evidence="1" type="ORF">APZ42_027620</name>
</gene>
<evidence type="ECO:0000313" key="2">
    <source>
        <dbReference type="Proteomes" id="UP000076858"/>
    </source>
</evidence>
<organism evidence="1 2">
    <name type="scientific">Daphnia magna</name>
    <dbReference type="NCBI Taxonomy" id="35525"/>
    <lineage>
        <taxon>Eukaryota</taxon>
        <taxon>Metazoa</taxon>
        <taxon>Ecdysozoa</taxon>
        <taxon>Arthropoda</taxon>
        <taxon>Crustacea</taxon>
        <taxon>Branchiopoda</taxon>
        <taxon>Diplostraca</taxon>
        <taxon>Cladocera</taxon>
        <taxon>Anomopoda</taxon>
        <taxon>Daphniidae</taxon>
        <taxon>Daphnia</taxon>
    </lineage>
</organism>
<protein>
    <submittedName>
        <fullName evidence="1">Uncharacterized protein</fullName>
    </submittedName>
</protein>
<dbReference type="AlphaFoldDB" id="A0A164R7U0"/>
<comment type="caution">
    <text evidence="1">The sequence shown here is derived from an EMBL/GenBank/DDBJ whole genome shotgun (WGS) entry which is preliminary data.</text>
</comment>
<dbReference type="EMBL" id="LRGB01002226">
    <property type="protein sequence ID" value="KZS08401.1"/>
    <property type="molecule type" value="Genomic_DNA"/>
</dbReference>
<name>A0A164R7U0_9CRUS</name>
<reference evidence="1 2" key="1">
    <citation type="submission" date="2016-03" db="EMBL/GenBank/DDBJ databases">
        <title>EvidentialGene: Evidence-directed Construction of Genes on Genomes.</title>
        <authorList>
            <person name="Gilbert D.G."/>
            <person name="Choi J.-H."/>
            <person name="Mockaitis K."/>
            <person name="Colbourne J."/>
            <person name="Pfrender M."/>
        </authorList>
    </citation>
    <scope>NUCLEOTIDE SEQUENCE [LARGE SCALE GENOMIC DNA]</scope>
    <source>
        <strain evidence="1 2">Xinb3</strain>
        <tissue evidence="1">Complete organism</tissue>
    </source>
</reference>
<dbReference type="Proteomes" id="UP000076858">
    <property type="component" value="Unassembled WGS sequence"/>
</dbReference>
<proteinExistence type="predicted"/>
<dbReference type="OrthoDB" id="10023262at2759"/>
<evidence type="ECO:0000313" key="1">
    <source>
        <dbReference type="EMBL" id="KZS08401.1"/>
    </source>
</evidence>
<keyword evidence="2" id="KW-1185">Reference proteome</keyword>
<sequence>MLSFADDVFRTLPLVKPKNARKLGPPSLSSLLKKFPVLYDHCNADMAEKEWRSHVNLPNDYFYVLSSHSNFEFYNTDAEFYWNRVFAVKLPNGEPQFPNLKICICLLLSFPLAIHLQRVSSVL</sequence>